<protein>
    <recommendedName>
        <fullName evidence="6">Gram-positive cocci surface proteins LPxTG domain-containing protein</fullName>
    </recommendedName>
</protein>
<evidence type="ECO:0000313" key="8">
    <source>
        <dbReference type="Proteomes" id="UP000049578"/>
    </source>
</evidence>
<evidence type="ECO:0000313" key="7">
    <source>
        <dbReference type="EMBL" id="KPJ21752.1"/>
    </source>
</evidence>
<comment type="caution">
    <text evidence="7">The sequence shown here is derived from an EMBL/GenBank/DDBJ whole genome shotgun (WGS) entry which is preliminary data.</text>
</comment>
<sequence length="119" mass="12772">EESNLIDIVEDSIDASPISGSHEGLVTETIEETNLIDIVEDSIDASPISGSHEGLVTETIEDTNLTKAIIKDTIVKEPKGTQANQSMELPKTGEVNSVLSILLGMFTIAISGMLYKKKD</sequence>
<feature type="transmembrane region" description="Helical" evidence="5">
    <location>
        <begin position="97"/>
        <end position="115"/>
    </location>
</feature>
<evidence type="ECO:0000259" key="6">
    <source>
        <dbReference type="PROSITE" id="PS50847"/>
    </source>
</evidence>
<evidence type="ECO:0000256" key="5">
    <source>
        <dbReference type="SAM" id="Phobius"/>
    </source>
</evidence>
<name>A0A0P6SHU2_9STRE</name>
<dbReference type="AlphaFoldDB" id="A0A0P6SHU2"/>
<proteinExistence type="predicted"/>
<dbReference type="Proteomes" id="UP000049578">
    <property type="component" value="Unassembled WGS sequence"/>
</dbReference>
<keyword evidence="8" id="KW-1185">Reference proteome</keyword>
<dbReference type="PATRIC" id="fig|119224.3.peg.1479"/>
<feature type="non-terminal residue" evidence="7">
    <location>
        <position position="1"/>
    </location>
</feature>
<dbReference type="EMBL" id="LHQM01000055">
    <property type="protein sequence ID" value="KPJ21752.1"/>
    <property type="molecule type" value="Genomic_DNA"/>
</dbReference>
<organism evidence="7 8">
    <name type="scientific">Streptococcus phocae</name>
    <dbReference type="NCBI Taxonomy" id="119224"/>
    <lineage>
        <taxon>Bacteria</taxon>
        <taxon>Bacillati</taxon>
        <taxon>Bacillota</taxon>
        <taxon>Bacilli</taxon>
        <taxon>Lactobacillales</taxon>
        <taxon>Streptococcaceae</taxon>
        <taxon>Streptococcus</taxon>
    </lineage>
</organism>
<reference evidence="7 8" key="1">
    <citation type="submission" date="2015-08" db="EMBL/GenBank/DDBJ databases">
        <title>Genome sequence of Streptococcus phocae subsp. phocae ATCC 51973T isolated from liver specimen obtained from seal.</title>
        <authorList>
            <person name="Avendano-Herrera R."/>
        </authorList>
    </citation>
    <scope>NUCLEOTIDE SEQUENCE [LARGE SCALE GENOMIC DNA]</scope>
    <source>
        <strain evidence="7 8">ATCC 51973</strain>
    </source>
</reference>
<dbReference type="Pfam" id="PF00746">
    <property type="entry name" value="Gram_pos_anchor"/>
    <property type="match status" value="1"/>
</dbReference>
<gene>
    <name evidence="7" type="ORF">AKK44_08185</name>
</gene>
<accession>A0A0P6SHU2</accession>
<keyword evidence="5" id="KW-0812">Transmembrane</keyword>
<keyword evidence="5" id="KW-1133">Transmembrane helix</keyword>
<keyword evidence="2" id="KW-0964">Secreted</keyword>
<evidence type="ECO:0000256" key="4">
    <source>
        <dbReference type="ARBA" id="ARBA00023088"/>
    </source>
</evidence>
<dbReference type="PROSITE" id="PS50847">
    <property type="entry name" value="GRAM_POS_ANCHORING"/>
    <property type="match status" value="1"/>
</dbReference>
<keyword evidence="5" id="KW-0472">Membrane</keyword>
<dbReference type="InterPro" id="IPR019931">
    <property type="entry name" value="LPXTG_anchor"/>
</dbReference>
<keyword evidence="1" id="KW-0134">Cell wall</keyword>
<evidence type="ECO:0000256" key="3">
    <source>
        <dbReference type="ARBA" id="ARBA00022729"/>
    </source>
</evidence>
<evidence type="ECO:0000256" key="1">
    <source>
        <dbReference type="ARBA" id="ARBA00022512"/>
    </source>
</evidence>
<dbReference type="RefSeq" id="WP_152911090.1">
    <property type="nucleotide sequence ID" value="NZ_LHQM01000055.1"/>
</dbReference>
<feature type="domain" description="Gram-positive cocci surface proteins LPxTG" evidence="6">
    <location>
        <begin position="89"/>
        <end position="119"/>
    </location>
</feature>
<keyword evidence="4" id="KW-0572">Peptidoglycan-anchor</keyword>
<dbReference type="NCBIfam" id="TIGR01167">
    <property type="entry name" value="LPXTG_anchor"/>
    <property type="match status" value="1"/>
</dbReference>
<evidence type="ECO:0000256" key="2">
    <source>
        <dbReference type="ARBA" id="ARBA00022525"/>
    </source>
</evidence>
<keyword evidence="3" id="KW-0732">Signal</keyword>